<feature type="non-terminal residue" evidence="1">
    <location>
        <position position="115"/>
    </location>
</feature>
<sequence length="115" mass="13208">FYNTSPECYPINNTSPECYPNNDSYGFDGLGNLNDNVPQEHMNNAVLIDECLKEESKIFHRLNRIALLERQNITSSMLNGKNGHLKNLLMTLKLQSSKLEEEPIDLESFPMDQLF</sequence>
<dbReference type="EMBL" id="CAJVQA010071850">
    <property type="protein sequence ID" value="CAG8833825.1"/>
    <property type="molecule type" value="Genomic_DNA"/>
</dbReference>
<reference evidence="1" key="1">
    <citation type="submission" date="2021-06" db="EMBL/GenBank/DDBJ databases">
        <authorList>
            <person name="Kallberg Y."/>
            <person name="Tangrot J."/>
            <person name="Rosling A."/>
        </authorList>
    </citation>
    <scope>NUCLEOTIDE SEQUENCE</scope>
    <source>
        <strain evidence="1">FL966</strain>
    </source>
</reference>
<accession>A0A9N9PMG4</accession>
<evidence type="ECO:0000313" key="2">
    <source>
        <dbReference type="Proteomes" id="UP000789759"/>
    </source>
</evidence>
<gene>
    <name evidence="1" type="ORF">CPELLU_LOCUS21030</name>
</gene>
<organism evidence="1 2">
    <name type="scientific">Cetraspora pellucida</name>
    <dbReference type="NCBI Taxonomy" id="1433469"/>
    <lineage>
        <taxon>Eukaryota</taxon>
        <taxon>Fungi</taxon>
        <taxon>Fungi incertae sedis</taxon>
        <taxon>Mucoromycota</taxon>
        <taxon>Glomeromycotina</taxon>
        <taxon>Glomeromycetes</taxon>
        <taxon>Diversisporales</taxon>
        <taxon>Gigasporaceae</taxon>
        <taxon>Cetraspora</taxon>
    </lineage>
</organism>
<feature type="non-terminal residue" evidence="1">
    <location>
        <position position="1"/>
    </location>
</feature>
<proteinExistence type="predicted"/>
<name>A0A9N9PMG4_9GLOM</name>
<dbReference type="AlphaFoldDB" id="A0A9N9PMG4"/>
<keyword evidence="2" id="KW-1185">Reference proteome</keyword>
<evidence type="ECO:0000313" key="1">
    <source>
        <dbReference type="EMBL" id="CAG8833825.1"/>
    </source>
</evidence>
<dbReference type="Proteomes" id="UP000789759">
    <property type="component" value="Unassembled WGS sequence"/>
</dbReference>
<comment type="caution">
    <text evidence="1">The sequence shown here is derived from an EMBL/GenBank/DDBJ whole genome shotgun (WGS) entry which is preliminary data.</text>
</comment>
<protein>
    <submittedName>
        <fullName evidence="1">3722_t:CDS:1</fullName>
    </submittedName>
</protein>